<comment type="caution">
    <text evidence="4">The sequence shown here is derived from an EMBL/GenBank/DDBJ whole genome shotgun (WGS) entry which is preliminary data.</text>
</comment>
<feature type="domain" description="HPt" evidence="3">
    <location>
        <begin position="1"/>
        <end position="94"/>
    </location>
</feature>
<organism evidence="4 5">
    <name type="scientific">Alcanivorax sediminis</name>
    <dbReference type="NCBI Taxonomy" id="2663008"/>
    <lineage>
        <taxon>Bacteria</taxon>
        <taxon>Pseudomonadati</taxon>
        <taxon>Pseudomonadota</taxon>
        <taxon>Gammaproteobacteria</taxon>
        <taxon>Oceanospirillales</taxon>
        <taxon>Alcanivoracaceae</taxon>
        <taxon>Alcanivorax</taxon>
    </lineage>
</organism>
<dbReference type="InterPro" id="IPR036641">
    <property type="entry name" value="HPT_dom_sf"/>
</dbReference>
<name>A0A6N7LS67_9GAMM</name>
<evidence type="ECO:0000313" key="5">
    <source>
        <dbReference type="Proteomes" id="UP000469421"/>
    </source>
</evidence>
<dbReference type="Pfam" id="PF01627">
    <property type="entry name" value="Hpt"/>
    <property type="match status" value="1"/>
</dbReference>
<dbReference type="GO" id="GO:0004672">
    <property type="term" value="F:protein kinase activity"/>
    <property type="evidence" value="ECO:0007669"/>
    <property type="project" value="UniProtKB-ARBA"/>
</dbReference>
<dbReference type="AlphaFoldDB" id="A0A6N7LS67"/>
<accession>A0A6N7LS67</accession>
<dbReference type="Gene3D" id="1.20.120.160">
    <property type="entry name" value="HPT domain"/>
    <property type="match status" value="1"/>
</dbReference>
<protein>
    <submittedName>
        <fullName evidence="4">Hpt domain-containing protein</fullName>
    </submittedName>
</protein>
<keyword evidence="5" id="KW-1185">Reference proteome</keyword>
<evidence type="ECO:0000256" key="2">
    <source>
        <dbReference type="PROSITE-ProRule" id="PRU00110"/>
    </source>
</evidence>
<keyword evidence="2" id="KW-0597">Phosphoprotein</keyword>
<sequence>MGDDFSLLVESFIRDGQQRLQVMKVALDGQDQEALRAQAHSFKGSSSNLGALQVRDYCLALETLASRGELAAAPAEMEKLESAFLKASEALKSV</sequence>
<evidence type="ECO:0000259" key="3">
    <source>
        <dbReference type="PROSITE" id="PS50894"/>
    </source>
</evidence>
<dbReference type="EMBL" id="WIRE01000001">
    <property type="protein sequence ID" value="MQX53268.1"/>
    <property type="molecule type" value="Genomic_DNA"/>
</dbReference>
<evidence type="ECO:0000313" key="4">
    <source>
        <dbReference type="EMBL" id="MQX53268.1"/>
    </source>
</evidence>
<dbReference type="CDD" id="cd00088">
    <property type="entry name" value="HPT"/>
    <property type="match status" value="1"/>
</dbReference>
<gene>
    <name evidence="4" type="ORF">GFN93_08400</name>
</gene>
<keyword evidence="1" id="KW-0902">Two-component regulatory system</keyword>
<evidence type="ECO:0000256" key="1">
    <source>
        <dbReference type="ARBA" id="ARBA00023012"/>
    </source>
</evidence>
<reference evidence="4 5" key="1">
    <citation type="submission" date="2019-10" db="EMBL/GenBank/DDBJ databases">
        <title>Alcanivorax sp.PA15-N-34 draft genome sequence.</title>
        <authorList>
            <person name="Liao X."/>
            <person name="Shao Z."/>
        </authorList>
    </citation>
    <scope>NUCLEOTIDE SEQUENCE [LARGE SCALE GENOMIC DNA]</scope>
    <source>
        <strain evidence="4 5">PA15-N-34</strain>
    </source>
</reference>
<feature type="modified residue" description="Phosphohistidine" evidence="2">
    <location>
        <position position="40"/>
    </location>
</feature>
<dbReference type="Proteomes" id="UP000469421">
    <property type="component" value="Unassembled WGS sequence"/>
</dbReference>
<dbReference type="SUPFAM" id="SSF47226">
    <property type="entry name" value="Histidine-containing phosphotransfer domain, HPT domain"/>
    <property type="match status" value="1"/>
</dbReference>
<dbReference type="InterPro" id="IPR008207">
    <property type="entry name" value="Sig_transdc_His_kin_Hpt_dom"/>
</dbReference>
<proteinExistence type="predicted"/>
<dbReference type="PROSITE" id="PS50894">
    <property type="entry name" value="HPT"/>
    <property type="match status" value="1"/>
</dbReference>
<dbReference type="GO" id="GO:0000160">
    <property type="term" value="P:phosphorelay signal transduction system"/>
    <property type="evidence" value="ECO:0007669"/>
    <property type="project" value="UniProtKB-KW"/>
</dbReference>